<evidence type="ECO:0000256" key="1">
    <source>
        <dbReference type="ARBA" id="ARBA00004651"/>
    </source>
</evidence>
<dbReference type="GO" id="GO:0005886">
    <property type="term" value="C:plasma membrane"/>
    <property type="evidence" value="ECO:0007669"/>
    <property type="project" value="UniProtKB-SubCell"/>
</dbReference>
<evidence type="ECO:0000256" key="4">
    <source>
        <dbReference type="ARBA" id="ARBA00022692"/>
    </source>
</evidence>
<feature type="region of interest" description="Disordered" evidence="8">
    <location>
        <begin position="194"/>
        <end position="254"/>
    </location>
</feature>
<feature type="transmembrane region" description="Helical" evidence="9">
    <location>
        <begin position="25"/>
        <end position="43"/>
    </location>
</feature>
<evidence type="ECO:0000313" key="11">
    <source>
        <dbReference type="Proteomes" id="UP000242287"/>
    </source>
</evidence>
<accession>A0A2A9NJE5</accession>
<keyword evidence="5 9" id="KW-1133">Transmembrane helix</keyword>
<dbReference type="Proteomes" id="UP000242287">
    <property type="component" value="Unassembled WGS sequence"/>
</dbReference>
<sequence length="522" mass="59564">MVAHNPLFHGRWTWKRFQATVVNDIWPEVLFFTLISIMVTVVSEKTPHKLIISNQLLTVLGTVLGLVISFRTSSAYERYQDGRKMWVNISVASRSLAQLIWLHAPFEREAKDGKTITVLEATIEKKSMVNLIQAFSVAVKHFLRGEEGIYYDDLYPIVSFLPKYASTSFENDRDLNMLPLWSSSEAVPPPKIPGTSSFQIKSRTGTSTFTPPVTHSRATSLPLNDDALSEASGTRSPFTRSLRTKNGNFDPEQALPFVESDRPLRPARNPPKNSILDYFPFLRIFKFMARKLKKKSPEAVSVRKTKRHIITDVVESNVPMEIYLYLSNYSGYLMRNGWLQPAIATAVTNNLSSLHDTTAQLERIRNTPLPFAYQAHLRMSLWLYLLFLPFQIYSAFRWFTIPGTAFTSFLLLGFLEIGQEIENPFGYDLNDLDIDGFCLGLQRELQEITTHAVLKPSDFLFTPMNQPFAPADRRSASDLVKDGGAKYRAPDEHVATEGYDSIRRTLVKNWRVVEETTREFKQ</sequence>
<evidence type="ECO:0000256" key="7">
    <source>
        <dbReference type="ARBA" id="ARBA00023136"/>
    </source>
</evidence>
<protein>
    <submittedName>
        <fullName evidence="10">Uncharacterized protein</fullName>
    </submittedName>
</protein>
<comment type="subcellular location">
    <subcellularLocation>
        <location evidence="1">Cell membrane</location>
        <topology evidence="1">Multi-pass membrane protein</topology>
    </subcellularLocation>
</comment>
<organism evidence="10 11">
    <name type="scientific">Amanita thiersii Skay4041</name>
    <dbReference type="NCBI Taxonomy" id="703135"/>
    <lineage>
        <taxon>Eukaryota</taxon>
        <taxon>Fungi</taxon>
        <taxon>Dikarya</taxon>
        <taxon>Basidiomycota</taxon>
        <taxon>Agaricomycotina</taxon>
        <taxon>Agaricomycetes</taxon>
        <taxon>Agaricomycetidae</taxon>
        <taxon>Agaricales</taxon>
        <taxon>Pluteineae</taxon>
        <taxon>Amanitaceae</taxon>
        <taxon>Amanita</taxon>
    </lineage>
</organism>
<dbReference type="PANTHER" id="PTHR33281">
    <property type="entry name" value="UPF0187 PROTEIN YNEE"/>
    <property type="match status" value="1"/>
</dbReference>
<feature type="transmembrane region" description="Helical" evidence="9">
    <location>
        <begin position="381"/>
        <end position="399"/>
    </location>
</feature>
<keyword evidence="3" id="KW-1003">Cell membrane</keyword>
<evidence type="ECO:0000256" key="8">
    <source>
        <dbReference type="SAM" id="MobiDB-lite"/>
    </source>
</evidence>
<evidence type="ECO:0000256" key="3">
    <source>
        <dbReference type="ARBA" id="ARBA00022475"/>
    </source>
</evidence>
<dbReference type="OrthoDB" id="1368at2759"/>
<dbReference type="STRING" id="703135.A0A2A9NJE5"/>
<keyword evidence="4 9" id="KW-0812">Transmembrane</keyword>
<dbReference type="AlphaFoldDB" id="A0A2A9NJE5"/>
<name>A0A2A9NJE5_9AGAR</name>
<feature type="compositionally biased region" description="Polar residues" evidence="8">
    <location>
        <begin position="194"/>
        <end position="222"/>
    </location>
</feature>
<feature type="compositionally biased region" description="Polar residues" evidence="8">
    <location>
        <begin position="231"/>
        <end position="247"/>
    </location>
</feature>
<keyword evidence="11" id="KW-1185">Reference proteome</keyword>
<keyword evidence="6" id="KW-0406">Ion transport</keyword>
<feature type="transmembrane region" description="Helical" evidence="9">
    <location>
        <begin position="55"/>
        <end position="73"/>
    </location>
</feature>
<keyword evidence="7 9" id="KW-0472">Membrane</keyword>
<evidence type="ECO:0000313" key="10">
    <source>
        <dbReference type="EMBL" id="PFH49444.1"/>
    </source>
</evidence>
<proteinExistence type="predicted"/>
<dbReference type="PANTHER" id="PTHR33281:SF19">
    <property type="entry name" value="VOLTAGE-DEPENDENT ANION CHANNEL-FORMING PROTEIN YNEE"/>
    <property type="match status" value="1"/>
</dbReference>
<dbReference type="EMBL" id="KZ302029">
    <property type="protein sequence ID" value="PFH49444.1"/>
    <property type="molecule type" value="Genomic_DNA"/>
</dbReference>
<dbReference type="Pfam" id="PF25539">
    <property type="entry name" value="Bestrophin_2"/>
    <property type="match status" value="2"/>
</dbReference>
<evidence type="ECO:0000256" key="2">
    <source>
        <dbReference type="ARBA" id="ARBA00022448"/>
    </source>
</evidence>
<gene>
    <name evidence="10" type="ORF">AMATHDRAFT_63202</name>
</gene>
<evidence type="ECO:0000256" key="6">
    <source>
        <dbReference type="ARBA" id="ARBA00023065"/>
    </source>
</evidence>
<reference evidence="10 11" key="1">
    <citation type="submission" date="2014-02" db="EMBL/GenBank/DDBJ databases">
        <title>Transposable element dynamics among asymbiotic and ectomycorrhizal Amanita fungi.</title>
        <authorList>
            <consortium name="DOE Joint Genome Institute"/>
            <person name="Hess J."/>
            <person name="Skrede I."/>
            <person name="Wolfe B."/>
            <person name="LaButti K."/>
            <person name="Ohm R.A."/>
            <person name="Grigoriev I.V."/>
            <person name="Pringle A."/>
        </authorList>
    </citation>
    <scope>NUCLEOTIDE SEQUENCE [LARGE SCALE GENOMIC DNA]</scope>
    <source>
        <strain evidence="10 11">SKay4041</strain>
    </source>
</reference>
<keyword evidence="2" id="KW-0813">Transport</keyword>
<evidence type="ECO:0000256" key="9">
    <source>
        <dbReference type="SAM" id="Phobius"/>
    </source>
</evidence>
<dbReference type="GO" id="GO:0005254">
    <property type="term" value="F:chloride channel activity"/>
    <property type="evidence" value="ECO:0007669"/>
    <property type="project" value="InterPro"/>
</dbReference>
<evidence type="ECO:0000256" key="5">
    <source>
        <dbReference type="ARBA" id="ARBA00022989"/>
    </source>
</evidence>
<dbReference type="InterPro" id="IPR044669">
    <property type="entry name" value="YneE/VCCN1/2-like"/>
</dbReference>